<keyword evidence="3" id="KW-0813">Transport</keyword>
<keyword evidence="5 8" id="KW-0812">Transmembrane</keyword>
<feature type="transmembrane region" description="Helical" evidence="8">
    <location>
        <begin position="305"/>
        <end position="324"/>
    </location>
</feature>
<dbReference type="InterPro" id="IPR004761">
    <property type="entry name" value="Spore_GerAB"/>
</dbReference>
<feature type="transmembrane region" description="Helical" evidence="8">
    <location>
        <begin position="119"/>
        <end position="137"/>
    </location>
</feature>
<evidence type="ECO:0000256" key="1">
    <source>
        <dbReference type="ARBA" id="ARBA00004141"/>
    </source>
</evidence>
<evidence type="ECO:0000256" key="8">
    <source>
        <dbReference type="SAM" id="Phobius"/>
    </source>
</evidence>
<evidence type="ECO:0000256" key="6">
    <source>
        <dbReference type="ARBA" id="ARBA00022989"/>
    </source>
</evidence>
<reference evidence="9" key="1">
    <citation type="submission" date="2019-11" db="EMBL/GenBank/DDBJ databases">
        <authorList>
            <person name="Li J."/>
        </authorList>
    </citation>
    <scope>NUCLEOTIDE SEQUENCE</scope>
    <source>
        <strain evidence="9">B6B</strain>
    </source>
</reference>
<dbReference type="PANTHER" id="PTHR34975:SF2">
    <property type="entry name" value="SPORE GERMINATION PROTEIN A2"/>
    <property type="match status" value="1"/>
</dbReference>
<evidence type="ECO:0000313" key="10">
    <source>
        <dbReference type="Proteomes" id="UP000799092"/>
    </source>
</evidence>
<dbReference type="Pfam" id="PF03845">
    <property type="entry name" value="Spore_permease"/>
    <property type="match status" value="1"/>
</dbReference>
<sequence length="362" mass="41644">MKKTRLKSRELFAIVVVVVGFKLADTTPAQYAQEGQNAFWLMPIISFLVIFPSFLLLMYLLKKYKDKNLIQLMMIILGRPLGTITGLVVFFIAYGLLIFDARNYADQTKLLYFPESPTPVILVIFLIVTFFGAKRGFQAIGTSTFVTLPYLKLSVFMLAVLIIQKVVWLRIFPIFGEGLGTILWEGAKRGATFSDLFIITIAYTAFKNGKTFSKGIYFGALFALFEIVFFFLLYTTLYDYNSIDKTAFPFHDITQYVNFGEFFTNVETFFMVFWLGAAFLRFIILVYLASWILGEVLYMDEFEPFILPLTFFIFPFSLLVENTILNELVWRNSLFIIATPIFILLPLILWVTAKAKGDLKKQ</sequence>
<dbReference type="Proteomes" id="UP000799092">
    <property type="component" value="Unassembled WGS sequence"/>
</dbReference>
<feature type="transmembrane region" description="Helical" evidence="8">
    <location>
        <begin position="81"/>
        <end position="99"/>
    </location>
</feature>
<evidence type="ECO:0000256" key="4">
    <source>
        <dbReference type="ARBA" id="ARBA00022544"/>
    </source>
</evidence>
<proteinExistence type="inferred from homology"/>
<evidence type="ECO:0000256" key="5">
    <source>
        <dbReference type="ARBA" id="ARBA00022692"/>
    </source>
</evidence>
<evidence type="ECO:0000313" key="9">
    <source>
        <dbReference type="EMBL" id="MRH45165.1"/>
    </source>
</evidence>
<dbReference type="RefSeq" id="WP_153738755.1">
    <property type="nucleotide sequence ID" value="NZ_WJNG01000029.1"/>
</dbReference>
<keyword evidence="4" id="KW-0309">Germination</keyword>
<dbReference type="OrthoDB" id="2081904at2"/>
<name>A0A6A8DHI5_9BACI</name>
<feature type="transmembrane region" description="Helical" evidence="8">
    <location>
        <begin position="40"/>
        <end position="61"/>
    </location>
</feature>
<keyword evidence="10" id="KW-1185">Reference proteome</keyword>
<feature type="transmembrane region" description="Helical" evidence="8">
    <location>
        <begin position="330"/>
        <end position="353"/>
    </location>
</feature>
<comment type="subcellular location">
    <subcellularLocation>
        <location evidence="1">Membrane</location>
        <topology evidence="1">Multi-pass membrane protein</topology>
    </subcellularLocation>
</comment>
<dbReference type="GO" id="GO:0009847">
    <property type="term" value="P:spore germination"/>
    <property type="evidence" value="ECO:0007669"/>
    <property type="project" value="InterPro"/>
</dbReference>
<dbReference type="PANTHER" id="PTHR34975">
    <property type="entry name" value="SPORE GERMINATION PROTEIN A2"/>
    <property type="match status" value="1"/>
</dbReference>
<dbReference type="EMBL" id="WJNG01000029">
    <property type="protein sequence ID" value="MRH45165.1"/>
    <property type="molecule type" value="Genomic_DNA"/>
</dbReference>
<comment type="similarity">
    <text evidence="2">Belongs to the amino acid-polyamine-organocation (APC) superfamily. Spore germination protein (SGP) (TC 2.A.3.9) family.</text>
</comment>
<dbReference type="GO" id="GO:0016020">
    <property type="term" value="C:membrane"/>
    <property type="evidence" value="ECO:0007669"/>
    <property type="project" value="UniProtKB-SubCell"/>
</dbReference>
<organism evidence="9 10">
    <name type="scientific">Aquibacillus halophilus</name>
    <dbReference type="NCBI Taxonomy" id="930132"/>
    <lineage>
        <taxon>Bacteria</taxon>
        <taxon>Bacillati</taxon>
        <taxon>Bacillota</taxon>
        <taxon>Bacilli</taxon>
        <taxon>Bacillales</taxon>
        <taxon>Bacillaceae</taxon>
        <taxon>Aquibacillus</taxon>
    </lineage>
</organism>
<accession>A0A6A8DHI5</accession>
<evidence type="ECO:0000256" key="2">
    <source>
        <dbReference type="ARBA" id="ARBA00007998"/>
    </source>
</evidence>
<feature type="transmembrane region" description="Helical" evidence="8">
    <location>
        <begin position="149"/>
        <end position="169"/>
    </location>
</feature>
<gene>
    <name evidence="9" type="ORF">GH741_21295</name>
</gene>
<keyword evidence="6 8" id="KW-1133">Transmembrane helix</keyword>
<protein>
    <submittedName>
        <fullName evidence="9">GerAB/ArcD/ProY family transporter</fullName>
    </submittedName>
</protein>
<evidence type="ECO:0000256" key="3">
    <source>
        <dbReference type="ARBA" id="ARBA00022448"/>
    </source>
</evidence>
<keyword evidence="7 8" id="KW-0472">Membrane</keyword>
<dbReference type="AlphaFoldDB" id="A0A6A8DHI5"/>
<evidence type="ECO:0000256" key="7">
    <source>
        <dbReference type="ARBA" id="ARBA00023136"/>
    </source>
</evidence>
<feature type="transmembrane region" description="Helical" evidence="8">
    <location>
        <begin position="215"/>
        <end position="234"/>
    </location>
</feature>
<comment type="caution">
    <text evidence="9">The sequence shown here is derived from an EMBL/GenBank/DDBJ whole genome shotgun (WGS) entry which is preliminary data.</text>
</comment>
<feature type="transmembrane region" description="Helical" evidence="8">
    <location>
        <begin position="269"/>
        <end position="293"/>
    </location>
</feature>